<dbReference type="PANTHER" id="PTHR21137:SF35">
    <property type="entry name" value="ODORANT RECEPTOR 19A-RELATED"/>
    <property type="match status" value="1"/>
</dbReference>
<keyword evidence="8 10" id="KW-0675">Receptor</keyword>
<organism evidence="11 12">
    <name type="scientific">Loxostege sticticalis</name>
    <name type="common">Beet webworm moth</name>
    <dbReference type="NCBI Taxonomy" id="481309"/>
    <lineage>
        <taxon>Eukaryota</taxon>
        <taxon>Metazoa</taxon>
        <taxon>Ecdysozoa</taxon>
        <taxon>Arthropoda</taxon>
        <taxon>Hexapoda</taxon>
        <taxon>Insecta</taxon>
        <taxon>Pterygota</taxon>
        <taxon>Neoptera</taxon>
        <taxon>Endopterygota</taxon>
        <taxon>Lepidoptera</taxon>
        <taxon>Glossata</taxon>
        <taxon>Ditrysia</taxon>
        <taxon>Pyraloidea</taxon>
        <taxon>Crambidae</taxon>
        <taxon>Pyraustinae</taxon>
        <taxon>Loxostege</taxon>
    </lineage>
</organism>
<evidence type="ECO:0000256" key="2">
    <source>
        <dbReference type="ARBA" id="ARBA00022475"/>
    </source>
</evidence>
<evidence type="ECO:0000256" key="10">
    <source>
        <dbReference type="RuleBase" id="RU351113"/>
    </source>
</evidence>
<keyword evidence="4 10" id="KW-0812">Transmembrane</keyword>
<comment type="subcellular location">
    <subcellularLocation>
        <location evidence="1 10">Cell membrane</location>
        <topology evidence="1 10">Multi-pass membrane protein</topology>
    </subcellularLocation>
</comment>
<feature type="transmembrane region" description="Helical" evidence="10">
    <location>
        <begin position="86"/>
        <end position="104"/>
    </location>
</feature>
<evidence type="ECO:0000256" key="1">
    <source>
        <dbReference type="ARBA" id="ARBA00004651"/>
    </source>
</evidence>
<gene>
    <name evidence="11" type="ORF">ABMA28_000946</name>
</gene>
<evidence type="ECO:0000256" key="6">
    <source>
        <dbReference type="ARBA" id="ARBA00022989"/>
    </source>
</evidence>
<sequence length="408" mass="47903">MAIFRKDIPASKMNHQNFTFDKIFIITAKAMILNRSHPSIPRNWFWVFQFLVILTLSATTFLFLINSVLFYDIPARRYAEASKNSTMAIVAFTVTIKYLFMLYFQKYMQDLIDVVDRDFKLALDFEEEEKEIVIMYAKKGSKASWYWLLAASSTSSLFPLKALLKMGYSYWKGEFELIPMFDMRFPDRVDIVKEIPAVFAFYFVLCFMFSCYAGSMYIGFDPLVPIFLLHICGQLNILSKQIMRTFTENNSVDEINEKLKHVNIKLQDLYWLIENIKSKFTVLFEYNMKTTTFLLPLALFQVVEDLKRSQLNLEFISFFIATILHFYMPCFYSDNLLDQSNYLREAIYSCGWEKHSDTRARKTILLMMTRTTKPLVLSTVFYPICLDTFAEMCRQAYAIFNIMSAACA</sequence>
<feature type="transmembrane region" description="Helical" evidence="10">
    <location>
        <begin position="44"/>
        <end position="65"/>
    </location>
</feature>
<dbReference type="Proteomes" id="UP001549921">
    <property type="component" value="Unassembled WGS sequence"/>
</dbReference>
<dbReference type="GO" id="GO:0007608">
    <property type="term" value="P:sensory perception of smell"/>
    <property type="evidence" value="ECO:0007669"/>
    <property type="project" value="UniProtKB-KW"/>
</dbReference>
<keyword evidence="5 10" id="KW-0552">Olfaction</keyword>
<evidence type="ECO:0000256" key="3">
    <source>
        <dbReference type="ARBA" id="ARBA00022606"/>
    </source>
</evidence>
<evidence type="ECO:0000256" key="8">
    <source>
        <dbReference type="ARBA" id="ARBA00023170"/>
    </source>
</evidence>
<protein>
    <recommendedName>
        <fullName evidence="10">Odorant receptor</fullName>
    </recommendedName>
</protein>
<evidence type="ECO:0000256" key="5">
    <source>
        <dbReference type="ARBA" id="ARBA00022725"/>
    </source>
</evidence>
<proteinExistence type="inferred from homology"/>
<keyword evidence="9 10" id="KW-0807">Transducer</keyword>
<keyword evidence="3 10" id="KW-0716">Sensory transduction</keyword>
<comment type="similarity">
    <text evidence="10">Belongs to the insect chemoreceptor superfamily. Heteromeric odorant receptor channel (TC 1.A.69) family.</text>
</comment>
<evidence type="ECO:0000313" key="11">
    <source>
        <dbReference type="EMBL" id="KAL0832781.1"/>
    </source>
</evidence>
<evidence type="ECO:0000256" key="9">
    <source>
        <dbReference type="ARBA" id="ARBA00023224"/>
    </source>
</evidence>
<comment type="caution">
    <text evidence="11">The sequence shown here is derived from an EMBL/GenBank/DDBJ whole genome shotgun (WGS) entry which is preliminary data.</text>
</comment>
<keyword evidence="2" id="KW-1003">Cell membrane</keyword>
<evidence type="ECO:0000256" key="4">
    <source>
        <dbReference type="ARBA" id="ARBA00022692"/>
    </source>
</evidence>
<name>A0ABD0T5Q0_LOXSC</name>
<keyword evidence="7 10" id="KW-0472">Membrane</keyword>
<reference evidence="11 12" key="1">
    <citation type="submission" date="2024-06" db="EMBL/GenBank/DDBJ databases">
        <title>A chromosome-level genome assembly of beet webworm, Loxostege sticticalis.</title>
        <authorList>
            <person name="Zhang Y."/>
        </authorList>
    </citation>
    <scope>NUCLEOTIDE SEQUENCE [LARGE SCALE GENOMIC DNA]</scope>
    <source>
        <strain evidence="11">AQ028</strain>
        <tissue evidence="11">Male pupae</tissue>
    </source>
</reference>
<comment type="caution">
    <text evidence="10">Lacks conserved residue(s) required for the propagation of feature annotation.</text>
</comment>
<dbReference type="InterPro" id="IPR004117">
    <property type="entry name" value="7tm6_olfct_rcpt"/>
</dbReference>
<accession>A0ABD0T5Q0</accession>
<dbReference type="AlphaFoldDB" id="A0ABD0T5Q0"/>
<dbReference type="GO" id="GO:0007165">
    <property type="term" value="P:signal transduction"/>
    <property type="evidence" value="ECO:0007669"/>
    <property type="project" value="UniProtKB-KW"/>
</dbReference>
<evidence type="ECO:0000256" key="7">
    <source>
        <dbReference type="ARBA" id="ARBA00023136"/>
    </source>
</evidence>
<dbReference type="PANTHER" id="PTHR21137">
    <property type="entry name" value="ODORANT RECEPTOR"/>
    <property type="match status" value="1"/>
</dbReference>
<keyword evidence="6 10" id="KW-1133">Transmembrane helix</keyword>
<evidence type="ECO:0000313" key="12">
    <source>
        <dbReference type="Proteomes" id="UP001549921"/>
    </source>
</evidence>
<dbReference type="Pfam" id="PF02949">
    <property type="entry name" value="7tm_6"/>
    <property type="match status" value="1"/>
</dbReference>
<dbReference type="GO" id="GO:0005886">
    <property type="term" value="C:plasma membrane"/>
    <property type="evidence" value="ECO:0007669"/>
    <property type="project" value="UniProtKB-SubCell"/>
</dbReference>
<feature type="transmembrane region" description="Helical" evidence="10">
    <location>
        <begin position="197"/>
        <end position="217"/>
    </location>
</feature>
<dbReference type="EMBL" id="JBEDNZ010000010">
    <property type="protein sequence ID" value="KAL0832781.1"/>
    <property type="molecule type" value="Genomic_DNA"/>
</dbReference>